<dbReference type="GO" id="GO:0006283">
    <property type="term" value="P:transcription-coupled nucleotide-excision repair"/>
    <property type="evidence" value="ECO:0007669"/>
    <property type="project" value="TreeGrafter"/>
</dbReference>
<dbReference type="SMART" id="SM00661">
    <property type="entry name" value="RPOL9"/>
    <property type="match status" value="1"/>
</dbReference>
<keyword evidence="5" id="KW-0863">Zinc-finger</keyword>
<dbReference type="SUPFAM" id="SSF57783">
    <property type="entry name" value="Zinc beta-ribbon"/>
    <property type="match status" value="1"/>
</dbReference>
<comment type="caution">
    <text evidence="10">The sequence shown here is derived from an EMBL/GenBank/DDBJ whole genome shotgun (WGS) entry which is preliminary data.</text>
</comment>
<accession>A0AAE0PGE0</accession>
<dbReference type="InterPro" id="IPR001529">
    <property type="entry name" value="Zn_ribbon_RPB9"/>
</dbReference>
<dbReference type="GO" id="GO:0001193">
    <property type="term" value="P:maintenance of transcriptional fidelity during transcription elongation by RNA polymerase II"/>
    <property type="evidence" value="ECO:0007669"/>
    <property type="project" value="TreeGrafter"/>
</dbReference>
<evidence type="ECO:0000256" key="6">
    <source>
        <dbReference type="ARBA" id="ARBA00022833"/>
    </source>
</evidence>
<keyword evidence="8" id="KW-0539">Nucleus</keyword>
<evidence type="ECO:0000256" key="5">
    <source>
        <dbReference type="ARBA" id="ARBA00022771"/>
    </source>
</evidence>
<dbReference type="GO" id="GO:0003899">
    <property type="term" value="F:DNA-directed RNA polymerase activity"/>
    <property type="evidence" value="ECO:0007669"/>
    <property type="project" value="InterPro"/>
</dbReference>
<gene>
    <name evidence="10" type="ORF">B0T20DRAFT_198964</name>
</gene>
<evidence type="ECO:0000256" key="1">
    <source>
        <dbReference type="ARBA" id="ARBA00004604"/>
    </source>
</evidence>
<keyword evidence="7" id="KW-0804">Transcription</keyword>
<keyword evidence="11" id="KW-1185">Reference proteome</keyword>
<evidence type="ECO:0000256" key="3">
    <source>
        <dbReference type="ARBA" id="ARBA00022478"/>
    </source>
</evidence>
<dbReference type="InterPro" id="IPR012164">
    <property type="entry name" value="Rpa12/Rpb9/Rpc10/TFS"/>
</dbReference>
<name>A0AAE0PGE0_SORBR</name>
<reference evidence="10" key="1">
    <citation type="journal article" date="2023" name="Mol. Phylogenet. Evol.">
        <title>Genome-scale phylogeny and comparative genomics of the fungal order Sordariales.</title>
        <authorList>
            <person name="Hensen N."/>
            <person name="Bonometti L."/>
            <person name="Westerberg I."/>
            <person name="Brannstrom I.O."/>
            <person name="Guillou S."/>
            <person name="Cros-Aarteil S."/>
            <person name="Calhoun S."/>
            <person name="Haridas S."/>
            <person name="Kuo A."/>
            <person name="Mondo S."/>
            <person name="Pangilinan J."/>
            <person name="Riley R."/>
            <person name="LaButti K."/>
            <person name="Andreopoulos B."/>
            <person name="Lipzen A."/>
            <person name="Chen C."/>
            <person name="Yan M."/>
            <person name="Daum C."/>
            <person name="Ng V."/>
            <person name="Clum A."/>
            <person name="Steindorff A."/>
            <person name="Ohm R.A."/>
            <person name="Martin F."/>
            <person name="Silar P."/>
            <person name="Natvig D.O."/>
            <person name="Lalanne C."/>
            <person name="Gautier V."/>
            <person name="Ament-Velasquez S.L."/>
            <person name="Kruys A."/>
            <person name="Hutchinson M.I."/>
            <person name="Powell A.J."/>
            <person name="Barry K."/>
            <person name="Miller A.N."/>
            <person name="Grigoriev I.V."/>
            <person name="Debuchy R."/>
            <person name="Gladieux P."/>
            <person name="Hiltunen Thoren M."/>
            <person name="Johannesson H."/>
        </authorList>
    </citation>
    <scope>NUCLEOTIDE SEQUENCE</scope>
    <source>
        <strain evidence="10">FGSC 1904</strain>
    </source>
</reference>
<feature type="domain" description="DNA-directed RNA polymerase II subunit RPB9-like zinc ribbon" evidence="9">
    <location>
        <begin position="26"/>
        <end position="79"/>
    </location>
</feature>
<reference evidence="10" key="2">
    <citation type="submission" date="2023-07" db="EMBL/GenBank/DDBJ databases">
        <authorList>
            <consortium name="Lawrence Berkeley National Laboratory"/>
            <person name="Haridas S."/>
            <person name="Hensen N."/>
            <person name="Bonometti L."/>
            <person name="Westerberg I."/>
            <person name="Brannstrom I.O."/>
            <person name="Guillou S."/>
            <person name="Cros-Aarteil S."/>
            <person name="Calhoun S."/>
            <person name="Kuo A."/>
            <person name="Mondo S."/>
            <person name="Pangilinan J."/>
            <person name="Riley R."/>
            <person name="LaButti K."/>
            <person name="Andreopoulos B."/>
            <person name="Lipzen A."/>
            <person name="Chen C."/>
            <person name="Yanf M."/>
            <person name="Daum C."/>
            <person name="Ng V."/>
            <person name="Clum A."/>
            <person name="Steindorff A."/>
            <person name="Ohm R."/>
            <person name="Martin F."/>
            <person name="Silar P."/>
            <person name="Natvig D."/>
            <person name="Lalanne C."/>
            <person name="Gautier V."/>
            <person name="Ament-velasquez S.L."/>
            <person name="Kruys A."/>
            <person name="Hutchinson M.I."/>
            <person name="Powell A.J."/>
            <person name="Barry K."/>
            <person name="Miller A.N."/>
            <person name="Grigoriev I.V."/>
            <person name="Debuchy R."/>
            <person name="Gladieux P."/>
            <person name="Thoren M.H."/>
            <person name="Johannesson H."/>
        </authorList>
    </citation>
    <scope>NUCLEOTIDE SEQUENCE</scope>
    <source>
        <strain evidence="10">FGSC 1904</strain>
    </source>
</reference>
<comment type="subcellular location">
    <subcellularLocation>
        <location evidence="1">Nucleus</location>
        <location evidence="1">Nucleolus</location>
    </subcellularLocation>
</comment>
<dbReference type="Pfam" id="PF02150">
    <property type="entry name" value="Zn_ribbon_RPB9"/>
    <property type="match status" value="1"/>
</dbReference>
<evidence type="ECO:0000256" key="7">
    <source>
        <dbReference type="ARBA" id="ARBA00023163"/>
    </source>
</evidence>
<evidence type="ECO:0000259" key="9">
    <source>
        <dbReference type="SMART" id="SM00661"/>
    </source>
</evidence>
<evidence type="ECO:0000256" key="4">
    <source>
        <dbReference type="ARBA" id="ARBA00022723"/>
    </source>
</evidence>
<dbReference type="FunFam" id="2.20.25.10:FF:000008">
    <property type="entry name" value="DNA-directed RNA polymerase II subunit RPB9"/>
    <property type="match status" value="1"/>
</dbReference>
<dbReference type="PANTHER" id="PTHR11239">
    <property type="entry name" value="DNA-DIRECTED RNA POLYMERASE"/>
    <property type="match status" value="1"/>
</dbReference>
<proteinExistence type="inferred from homology"/>
<dbReference type="GO" id="GO:0005730">
    <property type="term" value="C:nucleolus"/>
    <property type="evidence" value="ECO:0007669"/>
    <property type="project" value="UniProtKB-SubCell"/>
</dbReference>
<dbReference type="GO" id="GO:0006367">
    <property type="term" value="P:transcription initiation at RNA polymerase II promoter"/>
    <property type="evidence" value="ECO:0007669"/>
    <property type="project" value="TreeGrafter"/>
</dbReference>
<evidence type="ECO:0000256" key="8">
    <source>
        <dbReference type="ARBA" id="ARBA00023242"/>
    </source>
</evidence>
<dbReference type="GO" id="GO:0008270">
    <property type="term" value="F:zinc ion binding"/>
    <property type="evidence" value="ECO:0007669"/>
    <property type="project" value="UniProtKB-KW"/>
</dbReference>
<dbReference type="Gene3D" id="2.20.25.10">
    <property type="match status" value="1"/>
</dbReference>
<evidence type="ECO:0000313" key="10">
    <source>
        <dbReference type="EMBL" id="KAK3399455.1"/>
    </source>
</evidence>
<protein>
    <recommendedName>
        <fullName evidence="9">DNA-directed RNA polymerase II subunit RPB9-like zinc ribbon domain-containing protein</fullName>
    </recommendedName>
</protein>
<keyword evidence="6" id="KW-0862">Zinc</keyword>
<dbReference type="Proteomes" id="UP001281003">
    <property type="component" value="Unassembled WGS sequence"/>
</dbReference>
<comment type="similarity">
    <text evidence="2">Belongs to the archaeal RpoM/eukaryotic RPA12/RPB9/RPC11 RNA polymerase family.</text>
</comment>
<evidence type="ECO:0000256" key="2">
    <source>
        <dbReference type="ARBA" id="ARBA00008925"/>
    </source>
</evidence>
<organism evidence="10 11">
    <name type="scientific">Sordaria brevicollis</name>
    <dbReference type="NCBI Taxonomy" id="83679"/>
    <lineage>
        <taxon>Eukaryota</taxon>
        <taxon>Fungi</taxon>
        <taxon>Dikarya</taxon>
        <taxon>Ascomycota</taxon>
        <taxon>Pezizomycotina</taxon>
        <taxon>Sordariomycetes</taxon>
        <taxon>Sordariomycetidae</taxon>
        <taxon>Sordariales</taxon>
        <taxon>Sordariaceae</taxon>
        <taxon>Sordaria</taxon>
    </lineage>
</organism>
<keyword evidence="4" id="KW-0479">Metal-binding</keyword>
<keyword evidence="3" id="KW-0240">DNA-directed RNA polymerase</keyword>
<dbReference type="GO" id="GO:0005665">
    <property type="term" value="C:RNA polymerase II, core complex"/>
    <property type="evidence" value="ECO:0007669"/>
    <property type="project" value="TreeGrafter"/>
</dbReference>
<sequence length="239" mass="25540">MSSPSASSTGGAKAGEKKPLEQITFRFCSECSNMLYPREAEDENKLLFTCRTCNFSEPATSSCIYRNILNNAAGETAGVTQDVGSDPTVGAAVSSVVVVSSGDAAGLSSSSSTSTTKTLPRPTDGSTYIYCQCCGRIELCSNHFAAPPSDSESSFAGSDTESLYDQMAATTIDMIDTVVSKTETEAMRRARAEEYFYNLVAFEDYEAEEGSMDFDNMELDDNDMEMVASIQLPAKVSAA</sequence>
<dbReference type="AlphaFoldDB" id="A0AAE0PGE0"/>
<dbReference type="EMBL" id="JAUTDP010000005">
    <property type="protein sequence ID" value="KAK3399455.1"/>
    <property type="molecule type" value="Genomic_DNA"/>
</dbReference>
<evidence type="ECO:0000313" key="11">
    <source>
        <dbReference type="Proteomes" id="UP001281003"/>
    </source>
</evidence>
<dbReference type="PANTHER" id="PTHR11239:SF1">
    <property type="entry name" value="DNA-DIRECTED RNA POLYMERASE II SUBUNIT RPB9"/>
    <property type="match status" value="1"/>
</dbReference>